<feature type="region of interest" description="Disordered" evidence="1">
    <location>
        <begin position="23"/>
        <end position="94"/>
    </location>
</feature>
<dbReference type="OrthoDB" id="6129702at2759"/>
<name>A0A9W9NPF7_9EURO</name>
<reference evidence="3" key="2">
    <citation type="journal article" date="2023" name="IMA Fungus">
        <title>Comparative genomic study of the Penicillium genus elucidates a diverse pangenome and 15 lateral gene transfer events.</title>
        <authorList>
            <person name="Petersen C."/>
            <person name="Sorensen T."/>
            <person name="Nielsen M.R."/>
            <person name="Sondergaard T.E."/>
            <person name="Sorensen J.L."/>
            <person name="Fitzpatrick D.A."/>
            <person name="Frisvad J.C."/>
            <person name="Nielsen K.L."/>
        </authorList>
    </citation>
    <scope>NUCLEOTIDE SEQUENCE</scope>
    <source>
        <strain evidence="3">IBT 19713</strain>
    </source>
</reference>
<dbReference type="AlphaFoldDB" id="A0A9W9NPF7"/>
<dbReference type="InterPro" id="IPR056409">
    <property type="entry name" value="Ig_CYK3_C"/>
</dbReference>
<feature type="compositionally biased region" description="Polar residues" evidence="1">
    <location>
        <begin position="47"/>
        <end position="65"/>
    </location>
</feature>
<evidence type="ECO:0000259" key="2">
    <source>
        <dbReference type="Pfam" id="PF24584"/>
    </source>
</evidence>
<dbReference type="Pfam" id="PF24584">
    <property type="entry name" value="Ig_CYK3_C"/>
    <property type="match status" value="1"/>
</dbReference>
<dbReference type="EMBL" id="JAPQKS010000006">
    <property type="protein sequence ID" value="KAJ5223726.1"/>
    <property type="molecule type" value="Genomic_DNA"/>
</dbReference>
<dbReference type="Proteomes" id="UP001150941">
    <property type="component" value="Unassembled WGS sequence"/>
</dbReference>
<feature type="domain" description="CYK3 C-terminal Ig-like" evidence="2">
    <location>
        <begin position="71"/>
        <end position="168"/>
    </location>
</feature>
<evidence type="ECO:0000313" key="4">
    <source>
        <dbReference type="Proteomes" id="UP001150941"/>
    </source>
</evidence>
<feature type="compositionally biased region" description="Low complexity" evidence="1">
    <location>
        <begin position="66"/>
        <end position="87"/>
    </location>
</feature>
<accession>A0A9W9NPF7</accession>
<keyword evidence="4" id="KW-1185">Reference proteome</keyword>
<sequence length="169" mass="17950">MICTSCSPSARDWRSTIPSFSLFASTPSSPQSAPKDDMPINGRASPSVFNRPSSALSMVSSTAGGSTISSNSNEFSASTSAISSTRSVGGREKPAKLAIQTPSGKIMRLTRKADHMMPVDPSSGTVTDAIADGSVWETVIKIGERGLWRGLVLADRSARWCVFCEWECV</sequence>
<reference evidence="3" key="1">
    <citation type="submission" date="2022-11" db="EMBL/GenBank/DDBJ databases">
        <authorList>
            <person name="Petersen C."/>
        </authorList>
    </citation>
    <scope>NUCLEOTIDE SEQUENCE</scope>
    <source>
        <strain evidence="3">IBT 19713</strain>
    </source>
</reference>
<feature type="compositionally biased region" description="Polar residues" evidence="1">
    <location>
        <begin position="23"/>
        <end position="32"/>
    </location>
</feature>
<evidence type="ECO:0000313" key="3">
    <source>
        <dbReference type="EMBL" id="KAJ5223726.1"/>
    </source>
</evidence>
<dbReference type="RefSeq" id="XP_058327909.1">
    <property type="nucleotide sequence ID" value="XM_058477564.1"/>
</dbReference>
<comment type="caution">
    <text evidence="3">The sequence shown here is derived from an EMBL/GenBank/DDBJ whole genome shotgun (WGS) entry which is preliminary data.</text>
</comment>
<dbReference type="GeneID" id="83204867"/>
<evidence type="ECO:0000256" key="1">
    <source>
        <dbReference type="SAM" id="MobiDB-lite"/>
    </source>
</evidence>
<proteinExistence type="predicted"/>
<protein>
    <recommendedName>
        <fullName evidence="2">CYK3 C-terminal Ig-like domain-containing protein</fullName>
    </recommendedName>
</protein>
<organism evidence="3 4">
    <name type="scientific">Penicillium chermesinum</name>
    <dbReference type="NCBI Taxonomy" id="63820"/>
    <lineage>
        <taxon>Eukaryota</taxon>
        <taxon>Fungi</taxon>
        <taxon>Dikarya</taxon>
        <taxon>Ascomycota</taxon>
        <taxon>Pezizomycotina</taxon>
        <taxon>Eurotiomycetes</taxon>
        <taxon>Eurotiomycetidae</taxon>
        <taxon>Eurotiales</taxon>
        <taxon>Aspergillaceae</taxon>
        <taxon>Penicillium</taxon>
    </lineage>
</organism>
<gene>
    <name evidence="3" type="ORF">N7468_008268</name>
</gene>